<keyword evidence="2" id="KW-1133">Transmembrane helix</keyword>
<feature type="region of interest" description="Disordered" evidence="1">
    <location>
        <begin position="404"/>
        <end position="534"/>
    </location>
</feature>
<feature type="transmembrane region" description="Helical" evidence="2">
    <location>
        <begin position="12"/>
        <end position="32"/>
    </location>
</feature>
<dbReference type="EMBL" id="MU856855">
    <property type="protein sequence ID" value="KAK4157131.1"/>
    <property type="molecule type" value="Genomic_DNA"/>
</dbReference>
<evidence type="ECO:0000313" key="3">
    <source>
        <dbReference type="EMBL" id="KAK4157131.1"/>
    </source>
</evidence>
<feature type="compositionally biased region" description="Low complexity" evidence="1">
    <location>
        <begin position="460"/>
        <end position="481"/>
    </location>
</feature>
<feature type="transmembrane region" description="Helical" evidence="2">
    <location>
        <begin position="59"/>
        <end position="79"/>
    </location>
</feature>
<proteinExistence type="predicted"/>
<protein>
    <submittedName>
        <fullName evidence="3">Uncharacterized protein</fullName>
    </submittedName>
</protein>
<dbReference type="AlphaFoldDB" id="A0AAN7A1S6"/>
<keyword evidence="4" id="KW-1185">Reference proteome</keyword>
<sequence length="569" mass="61932">MAPVDIEHEPRALPLVLACLRVAAAAYASFTVGRSLWRSHKALGPAQDTRHRKAERTKLTTAFGSLAALGLVFAVASSFDYLTLSYKTWASERGVQIPDSVFGNRTPSGNGTQQAALHLKHWLSDTPIYFDALEIVAEKTRRLWWGQQLDVATISWTALLAIEGRRRRIPHLWAYALLPHIVNLSFAQNLFYVALLQTPSPIPSQETKIAQALHRILPKKPSNWFPDLRMLLIPVMLNYLVLVHWLPSVAGTPLFPAVATLTKLLTLAPLILPAIAPACLGTVYPDPRGAYPSIAKFFNVMSMGSALIHANTTVSALLYNLPGSYKHRHSILKIPFDTEKRSKWERTATAFEKVLGSMADHPVVAAAGKDMLLCALSLGLWAAVRAQDVNSMLRSVYSRSDKLTQWSLSPSPSSNEEEASSGAVAKAESSPARDESPNPTTAVPPLSMTLRRRGRPTKTSVSSIGSSNGLSEDTATTTTTTPHQTPKRRGRPRKVKPEPEPEPEPELEEAPDDETYEPTPSVKADAGLGDILPEDDFDWEPASLAWGLTALGGLGLGSAAVFGAECVSR</sequence>
<reference evidence="3" key="1">
    <citation type="journal article" date="2023" name="Mol. Phylogenet. Evol.">
        <title>Genome-scale phylogeny and comparative genomics of the fungal order Sordariales.</title>
        <authorList>
            <person name="Hensen N."/>
            <person name="Bonometti L."/>
            <person name="Westerberg I."/>
            <person name="Brannstrom I.O."/>
            <person name="Guillou S."/>
            <person name="Cros-Aarteil S."/>
            <person name="Calhoun S."/>
            <person name="Haridas S."/>
            <person name="Kuo A."/>
            <person name="Mondo S."/>
            <person name="Pangilinan J."/>
            <person name="Riley R."/>
            <person name="LaButti K."/>
            <person name="Andreopoulos B."/>
            <person name="Lipzen A."/>
            <person name="Chen C."/>
            <person name="Yan M."/>
            <person name="Daum C."/>
            <person name="Ng V."/>
            <person name="Clum A."/>
            <person name="Steindorff A."/>
            <person name="Ohm R.A."/>
            <person name="Martin F."/>
            <person name="Silar P."/>
            <person name="Natvig D.O."/>
            <person name="Lalanne C."/>
            <person name="Gautier V."/>
            <person name="Ament-Velasquez S.L."/>
            <person name="Kruys A."/>
            <person name="Hutchinson M.I."/>
            <person name="Powell A.J."/>
            <person name="Barry K."/>
            <person name="Miller A.N."/>
            <person name="Grigoriev I.V."/>
            <person name="Debuchy R."/>
            <person name="Gladieux P."/>
            <person name="Hiltunen Thoren M."/>
            <person name="Johannesson H."/>
        </authorList>
    </citation>
    <scope>NUCLEOTIDE SEQUENCE</scope>
    <source>
        <strain evidence="3">CBS 538.74</strain>
    </source>
</reference>
<reference evidence="3" key="2">
    <citation type="submission" date="2023-05" db="EMBL/GenBank/DDBJ databases">
        <authorList>
            <consortium name="Lawrence Berkeley National Laboratory"/>
            <person name="Steindorff A."/>
            <person name="Hensen N."/>
            <person name="Bonometti L."/>
            <person name="Westerberg I."/>
            <person name="Brannstrom I.O."/>
            <person name="Guillou S."/>
            <person name="Cros-Aarteil S."/>
            <person name="Calhoun S."/>
            <person name="Haridas S."/>
            <person name="Kuo A."/>
            <person name="Mondo S."/>
            <person name="Pangilinan J."/>
            <person name="Riley R."/>
            <person name="Labutti K."/>
            <person name="Andreopoulos B."/>
            <person name="Lipzen A."/>
            <person name="Chen C."/>
            <person name="Yanf M."/>
            <person name="Daum C."/>
            <person name="Ng V."/>
            <person name="Clum A."/>
            <person name="Ohm R."/>
            <person name="Martin F."/>
            <person name="Silar P."/>
            <person name="Natvig D."/>
            <person name="Lalanne C."/>
            <person name="Gautier V."/>
            <person name="Ament-Velasquez S.L."/>
            <person name="Kruys A."/>
            <person name="Hutchinson M.I."/>
            <person name="Powell A.J."/>
            <person name="Barry K."/>
            <person name="Miller A.N."/>
            <person name="Grigoriev I.V."/>
            <person name="Debuchy R."/>
            <person name="Gladieux P."/>
            <person name="Thoren M.H."/>
            <person name="Johannesson H."/>
        </authorList>
    </citation>
    <scope>NUCLEOTIDE SEQUENCE</scope>
    <source>
        <strain evidence="3">CBS 538.74</strain>
    </source>
</reference>
<comment type="caution">
    <text evidence="3">The sequence shown here is derived from an EMBL/GenBank/DDBJ whole genome shotgun (WGS) entry which is preliminary data.</text>
</comment>
<evidence type="ECO:0000313" key="4">
    <source>
        <dbReference type="Proteomes" id="UP001302745"/>
    </source>
</evidence>
<organism evidence="3 4">
    <name type="scientific">Chaetomidium leptoderma</name>
    <dbReference type="NCBI Taxonomy" id="669021"/>
    <lineage>
        <taxon>Eukaryota</taxon>
        <taxon>Fungi</taxon>
        <taxon>Dikarya</taxon>
        <taxon>Ascomycota</taxon>
        <taxon>Pezizomycotina</taxon>
        <taxon>Sordariomycetes</taxon>
        <taxon>Sordariomycetidae</taxon>
        <taxon>Sordariales</taxon>
        <taxon>Chaetomiaceae</taxon>
        <taxon>Chaetomidium</taxon>
    </lineage>
</organism>
<keyword evidence="2" id="KW-0472">Membrane</keyword>
<name>A0AAN7A1S6_9PEZI</name>
<feature type="compositionally biased region" description="Acidic residues" evidence="1">
    <location>
        <begin position="500"/>
        <end position="516"/>
    </location>
</feature>
<keyword evidence="2" id="KW-0812">Transmembrane</keyword>
<feature type="compositionally biased region" description="Basic residues" evidence="1">
    <location>
        <begin position="485"/>
        <end position="494"/>
    </location>
</feature>
<gene>
    <name evidence="3" type="ORF">C8A00DRAFT_40494</name>
</gene>
<dbReference type="Proteomes" id="UP001302745">
    <property type="component" value="Unassembled WGS sequence"/>
</dbReference>
<evidence type="ECO:0000256" key="2">
    <source>
        <dbReference type="SAM" id="Phobius"/>
    </source>
</evidence>
<evidence type="ECO:0000256" key="1">
    <source>
        <dbReference type="SAM" id="MobiDB-lite"/>
    </source>
</evidence>
<accession>A0AAN7A1S6</accession>